<keyword evidence="3" id="KW-1185">Reference proteome</keyword>
<comment type="caution">
    <text evidence="2">The sequence shown here is derived from an EMBL/GenBank/DDBJ whole genome shotgun (WGS) entry which is preliminary data.</text>
</comment>
<proteinExistence type="predicted"/>
<feature type="signal peptide" evidence="1">
    <location>
        <begin position="1"/>
        <end position="26"/>
    </location>
</feature>
<evidence type="ECO:0000256" key="1">
    <source>
        <dbReference type="SAM" id="SignalP"/>
    </source>
</evidence>
<dbReference type="PIRSF" id="PIRSF028069">
    <property type="entry name" value="UCP028069"/>
    <property type="match status" value="1"/>
</dbReference>
<dbReference type="Pfam" id="PF11932">
    <property type="entry name" value="DUF3450"/>
    <property type="match status" value="1"/>
</dbReference>
<dbReference type="InterPro" id="IPR016866">
    <property type="entry name" value="UCP028069"/>
</dbReference>
<reference evidence="2 3" key="1">
    <citation type="submission" date="2023-01" db="EMBL/GenBank/DDBJ databases">
        <title>Psychrosphaera sp. nov., isolated from marine algae.</title>
        <authorList>
            <person name="Bayburt H."/>
            <person name="Choi B.J."/>
            <person name="Kim J.M."/>
            <person name="Choi D.G."/>
            <person name="Jeon C.O."/>
        </authorList>
    </citation>
    <scope>NUCLEOTIDE SEQUENCE [LARGE SCALE GENOMIC DNA]</scope>
    <source>
        <strain evidence="2 3">G1-22</strain>
    </source>
</reference>
<protein>
    <submittedName>
        <fullName evidence="2">DUF3450 domain-containing protein</fullName>
    </submittedName>
</protein>
<dbReference type="EMBL" id="JAQOMS010000002">
    <property type="protein sequence ID" value="MDC2889951.1"/>
    <property type="molecule type" value="Genomic_DNA"/>
</dbReference>
<name>A0ABT5FEH2_9GAMM</name>
<gene>
    <name evidence="2" type="ORF">PN838_15775</name>
</gene>
<evidence type="ECO:0000313" key="2">
    <source>
        <dbReference type="EMBL" id="MDC2889951.1"/>
    </source>
</evidence>
<keyword evidence="1" id="KW-0732">Signal</keyword>
<sequence>MKKFATHLVSSAIIAACVITPSLAEADELQPVIEKSSEITASASTSQAKIDKLTEQTQSKFQQYQTVNKEIEGLDVYNNQLQKQINNQLAEMKKLNLDIDQVSVIERQITPLMIRMIDGLAQFVELDVPFLPEERANRISGLNTMMERADVAVSEKFRRVLEAYQVEVAYGRSIEAYAGIIDVNGQQRDVDFLRIGRVALMYQTRDGSVAGRWDNETQSWQNLGDDYRMHITKGLRMAKKQLAPDLLVMPIKAAP</sequence>
<dbReference type="Proteomes" id="UP001528411">
    <property type="component" value="Unassembled WGS sequence"/>
</dbReference>
<evidence type="ECO:0000313" key="3">
    <source>
        <dbReference type="Proteomes" id="UP001528411"/>
    </source>
</evidence>
<dbReference type="PROSITE" id="PS51257">
    <property type="entry name" value="PROKAR_LIPOPROTEIN"/>
    <property type="match status" value="1"/>
</dbReference>
<feature type="chain" id="PRO_5046665458" evidence="1">
    <location>
        <begin position="27"/>
        <end position="255"/>
    </location>
</feature>
<organism evidence="2 3">
    <name type="scientific">Psychrosphaera algicola</name>
    <dbReference type="NCBI Taxonomy" id="3023714"/>
    <lineage>
        <taxon>Bacteria</taxon>
        <taxon>Pseudomonadati</taxon>
        <taxon>Pseudomonadota</taxon>
        <taxon>Gammaproteobacteria</taxon>
        <taxon>Alteromonadales</taxon>
        <taxon>Pseudoalteromonadaceae</taxon>
        <taxon>Psychrosphaera</taxon>
    </lineage>
</organism>
<accession>A0ABT5FEH2</accession>
<dbReference type="RefSeq" id="WP_215961895.1">
    <property type="nucleotide sequence ID" value="NZ_JAQOMS010000002.1"/>
</dbReference>